<keyword evidence="3" id="KW-1185">Reference proteome</keyword>
<sequence>MKLSNFRCLSASTAVLTSPLVAVSFIALKLLYFLTFSIAVSFFLAHRTLKYKDMVPNYNGIIALLA</sequence>
<dbReference type="AlphaFoldDB" id="C6VUH9"/>
<feature type="transmembrane region" description="Helical" evidence="1">
    <location>
        <begin position="20"/>
        <end position="44"/>
    </location>
</feature>
<organism evidence="2 3">
    <name type="scientific">Dyadobacter fermentans (strain ATCC 700827 / DSM 18053 / CIP 107007 / KCTC 52180 / NS114)</name>
    <dbReference type="NCBI Taxonomy" id="471854"/>
    <lineage>
        <taxon>Bacteria</taxon>
        <taxon>Pseudomonadati</taxon>
        <taxon>Bacteroidota</taxon>
        <taxon>Cytophagia</taxon>
        <taxon>Cytophagales</taxon>
        <taxon>Spirosomataceae</taxon>
        <taxon>Dyadobacter</taxon>
    </lineage>
</organism>
<dbReference type="KEGG" id="dfe:Dfer_0016"/>
<keyword evidence="1" id="KW-1133">Transmembrane helix</keyword>
<reference evidence="2 3" key="1">
    <citation type="journal article" date="2009" name="Stand. Genomic Sci.">
        <title>Complete genome sequence of Dyadobacter fermentans type strain (NS114).</title>
        <authorList>
            <person name="Lang E."/>
            <person name="Lapidus A."/>
            <person name="Chertkov O."/>
            <person name="Brettin T."/>
            <person name="Detter J.C."/>
            <person name="Han C."/>
            <person name="Copeland A."/>
            <person name="Glavina Del Rio T."/>
            <person name="Nolan M."/>
            <person name="Chen F."/>
            <person name="Lucas S."/>
            <person name="Tice H."/>
            <person name="Cheng J.F."/>
            <person name="Land M."/>
            <person name="Hauser L."/>
            <person name="Chang Y.J."/>
            <person name="Jeffries C.D."/>
            <person name="Kopitz M."/>
            <person name="Bruce D."/>
            <person name="Goodwin L."/>
            <person name="Pitluck S."/>
            <person name="Ovchinnikova G."/>
            <person name="Pati A."/>
            <person name="Ivanova N."/>
            <person name="Mavrommatis K."/>
            <person name="Chen A."/>
            <person name="Palaniappan K."/>
            <person name="Chain P."/>
            <person name="Bristow J."/>
            <person name="Eisen J.A."/>
            <person name="Markowitz V."/>
            <person name="Hugenholtz P."/>
            <person name="Goker M."/>
            <person name="Rohde M."/>
            <person name="Kyrpides N.C."/>
            <person name="Klenk H.P."/>
        </authorList>
    </citation>
    <scope>NUCLEOTIDE SEQUENCE [LARGE SCALE GENOMIC DNA]</scope>
    <source>
        <strain evidence="3">ATCC 700827 / DSM 18053 / CIP 107007 / KCTC 52180 / NS114</strain>
    </source>
</reference>
<dbReference type="Proteomes" id="UP000002011">
    <property type="component" value="Chromosome"/>
</dbReference>
<evidence type="ECO:0000256" key="1">
    <source>
        <dbReference type="SAM" id="Phobius"/>
    </source>
</evidence>
<accession>C6VUH9</accession>
<keyword evidence="1" id="KW-0812">Transmembrane</keyword>
<protein>
    <submittedName>
        <fullName evidence="2">Uncharacterized protein</fullName>
    </submittedName>
</protein>
<name>C6VUH9_DYAFD</name>
<keyword evidence="1" id="KW-0472">Membrane</keyword>
<dbReference type="EMBL" id="CP001619">
    <property type="protein sequence ID" value="ACT91288.1"/>
    <property type="molecule type" value="Genomic_DNA"/>
</dbReference>
<proteinExistence type="predicted"/>
<gene>
    <name evidence="2" type="ordered locus">Dfer_0016</name>
</gene>
<evidence type="ECO:0000313" key="2">
    <source>
        <dbReference type="EMBL" id="ACT91288.1"/>
    </source>
</evidence>
<evidence type="ECO:0000313" key="3">
    <source>
        <dbReference type="Proteomes" id="UP000002011"/>
    </source>
</evidence>
<dbReference type="HOGENOM" id="CLU_2824211_0_0_10"/>